<sequence>MHPNQTRLENFYAAFARLDADAMADCYAPDAQFDDEVFSLRGHEQVSGMWRMLCEATQAKNRDAWKLVYSGIEADDKTGKAHWEADYRFSASGRQVHNVIDGVFEFNDAGLITRHRDRFDFWGWSRQALGIPGAVLGWTPFFRNQVKRQAAANLDKYLARGNQPSAIPEAR</sequence>
<proteinExistence type="predicted"/>
<dbReference type="Pfam" id="PF12680">
    <property type="entry name" value="SnoaL_2"/>
    <property type="match status" value="1"/>
</dbReference>
<name>A1VTP8_POLNA</name>
<dbReference type="SUPFAM" id="SSF54427">
    <property type="entry name" value="NTF2-like"/>
    <property type="match status" value="1"/>
</dbReference>
<dbReference type="STRING" id="365044.Pnap_3730"/>
<evidence type="ECO:0000313" key="3">
    <source>
        <dbReference type="Proteomes" id="UP000000644"/>
    </source>
</evidence>
<dbReference type="InterPro" id="IPR037401">
    <property type="entry name" value="SnoaL-like"/>
</dbReference>
<feature type="domain" description="SnoaL-like" evidence="1">
    <location>
        <begin position="9"/>
        <end position="115"/>
    </location>
</feature>
<dbReference type="eggNOG" id="COG3631">
    <property type="taxonomic scope" value="Bacteria"/>
</dbReference>
<gene>
    <name evidence="2" type="ordered locus">Pnap_3730</name>
</gene>
<protein>
    <recommendedName>
        <fullName evidence="1">SnoaL-like domain-containing protein</fullName>
    </recommendedName>
</protein>
<dbReference type="RefSeq" id="WP_011803092.1">
    <property type="nucleotide sequence ID" value="NC_008781.1"/>
</dbReference>
<dbReference type="KEGG" id="pna:Pnap_3730"/>
<accession>A1VTP8</accession>
<organism evidence="2 3">
    <name type="scientific">Polaromonas naphthalenivorans (strain CJ2)</name>
    <dbReference type="NCBI Taxonomy" id="365044"/>
    <lineage>
        <taxon>Bacteria</taxon>
        <taxon>Pseudomonadati</taxon>
        <taxon>Pseudomonadota</taxon>
        <taxon>Betaproteobacteria</taxon>
        <taxon>Burkholderiales</taxon>
        <taxon>Comamonadaceae</taxon>
        <taxon>Polaromonas</taxon>
    </lineage>
</organism>
<dbReference type="HOGENOM" id="CLU_120970_0_0_4"/>
<dbReference type="OrthoDB" id="391735at2"/>
<evidence type="ECO:0000259" key="1">
    <source>
        <dbReference type="Pfam" id="PF12680"/>
    </source>
</evidence>
<evidence type="ECO:0000313" key="2">
    <source>
        <dbReference type="EMBL" id="ABM39026.1"/>
    </source>
</evidence>
<dbReference type="Proteomes" id="UP000000644">
    <property type="component" value="Chromosome"/>
</dbReference>
<keyword evidence="3" id="KW-1185">Reference proteome</keyword>
<dbReference type="AlphaFoldDB" id="A1VTP8"/>
<reference evidence="3" key="1">
    <citation type="journal article" date="2009" name="Environ. Microbiol.">
        <title>The genome of Polaromonas naphthalenivorans strain CJ2, isolated from coal tar-contaminated sediment, reveals physiological and metabolic versatility and evolution through extensive horizontal gene transfer.</title>
        <authorList>
            <person name="Yagi J.M."/>
            <person name="Sims D."/>
            <person name="Brettin T."/>
            <person name="Bruce D."/>
            <person name="Madsen E.L."/>
        </authorList>
    </citation>
    <scope>NUCLEOTIDE SEQUENCE [LARGE SCALE GENOMIC DNA]</scope>
    <source>
        <strain evidence="3">CJ2</strain>
    </source>
</reference>
<dbReference type="InterPro" id="IPR032710">
    <property type="entry name" value="NTF2-like_dom_sf"/>
</dbReference>
<dbReference type="Gene3D" id="3.10.450.50">
    <property type="match status" value="1"/>
</dbReference>
<dbReference type="EMBL" id="CP000529">
    <property type="protein sequence ID" value="ABM39026.1"/>
    <property type="molecule type" value="Genomic_DNA"/>
</dbReference>